<feature type="binding site" evidence="14">
    <location>
        <position position="115"/>
    </location>
    <ligand>
        <name>[4Fe-4S] cluster</name>
        <dbReference type="ChEBI" id="CHEBI:49883"/>
        <note>4Fe-4S-S-AdoMet</note>
    </ligand>
</feature>
<feature type="binding site" evidence="14">
    <location>
        <position position="112"/>
    </location>
    <ligand>
        <name>[4Fe-4S] cluster</name>
        <dbReference type="ChEBI" id="CHEBI:49883"/>
        <note>4Fe-4S-S-AdoMet</note>
    </ligand>
</feature>
<dbReference type="InterPro" id="IPR024177">
    <property type="entry name" value="Biotin_synthase"/>
</dbReference>
<proteinExistence type="inferred from homology"/>
<feature type="binding site" evidence="14">
    <location>
        <position position="108"/>
    </location>
    <ligand>
        <name>[4Fe-4S] cluster</name>
        <dbReference type="ChEBI" id="CHEBI:49883"/>
        <note>4Fe-4S-S-AdoMet</note>
    </ligand>
</feature>
<evidence type="ECO:0000256" key="7">
    <source>
        <dbReference type="ARBA" id="ARBA00022691"/>
    </source>
</evidence>
<dbReference type="InterPro" id="IPR058240">
    <property type="entry name" value="rSAM_sf"/>
</dbReference>
<organism evidence="17 18">
    <name type="scientific">Afipia clevelandensis ATCC 49720</name>
    <dbReference type="NCBI Taxonomy" id="883079"/>
    <lineage>
        <taxon>Bacteria</taxon>
        <taxon>Pseudomonadati</taxon>
        <taxon>Pseudomonadota</taxon>
        <taxon>Alphaproteobacteria</taxon>
        <taxon>Hyphomicrobiales</taxon>
        <taxon>Nitrobacteraceae</taxon>
        <taxon>Afipia</taxon>
    </lineage>
</organism>
<evidence type="ECO:0000259" key="16">
    <source>
        <dbReference type="PROSITE" id="PS51918"/>
    </source>
</evidence>
<dbReference type="SUPFAM" id="SSF102114">
    <property type="entry name" value="Radical SAM enzymes"/>
    <property type="match status" value="1"/>
</dbReference>
<dbReference type="HAMAP" id="MF_01694">
    <property type="entry name" value="BioB"/>
    <property type="match status" value="1"/>
</dbReference>
<dbReference type="InterPro" id="IPR007197">
    <property type="entry name" value="rSAM"/>
</dbReference>
<evidence type="ECO:0000256" key="5">
    <source>
        <dbReference type="ARBA" id="ARBA00022485"/>
    </source>
</evidence>
<dbReference type="PANTHER" id="PTHR22976">
    <property type="entry name" value="BIOTIN SYNTHASE"/>
    <property type="match status" value="1"/>
</dbReference>
<evidence type="ECO:0000256" key="15">
    <source>
        <dbReference type="SAM" id="MobiDB-lite"/>
    </source>
</evidence>
<keyword evidence="12 14" id="KW-0411">Iron-sulfur</keyword>
<evidence type="ECO:0000256" key="14">
    <source>
        <dbReference type="HAMAP-Rule" id="MF_01694"/>
    </source>
</evidence>
<comment type="pathway">
    <text evidence="1 14">Cofactor biosynthesis; biotin biosynthesis; biotin from 7,8-diaminononanoate: step 2/2.</text>
</comment>
<feature type="binding site" evidence="14">
    <location>
        <position position="152"/>
    </location>
    <ligand>
        <name>[2Fe-2S] cluster</name>
        <dbReference type="ChEBI" id="CHEBI:190135"/>
    </ligand>
</feature>
<evidence type="ECO:0000256" key="12">
    <source>
        <dbReference type="ARBA" id="ARBA00023014"/>
    </source>
</evidence>
<dbReference type="CDD" id="cd01335">
    <property type="entry name" value="Radical_SAM"/>
    <property type="match status" value="1"/>
</dbReference>
<dbReference type="GO" id="GO:0005506">
    <property type="term" value="F:iron ion binding"/>
    <property type="evidence" value="ECO:0007669"/>
    <property type="project" value="UniProtKB-UniRule"/>
</dbReference>
<feature type="binding site" evidence="14">
    <location>
        <position position="316"/>
    </location>
    <ligand>
        <name>[2Fe-2S] cluster</name>
        <dbReference type="ChEBI" id="CHEBI:190135"/>
    </ligand>
</feature>
<dbReference type="AlphaFoldDB" id="K8P134"/>
<dbReference type="EC" id="2.8.1.6" evidence="4 14"/>
<comment type="similarity">
    <text evidence="2 14">Belongs to the radical SAM superfamily. Biotin synthase family.</text>
</comment>
<dbReference type="Proteomes" id="UP000001095">
    <property type="component" value="Unassembled WGS sequence"/>
</dbReference>
<sequence>MVLARVIRARHRILPDELRQRRLKATFLKPLRGQRMSIVPGSDVNGGVSVGRDALIEPRNDWTRAQAQALYDLPFADLIFQAQSIHRRNFDPNHVETASLLSIKTGGCPEDCGYCSQSAKYDTGLKASKLMEQDDVVATAKRARDAGAERFCMAAAWRNPKDKDLDKVCEMITAVKGLGMETCVTLGMLTDKQAQRLHDAGLDFYNHNVDTSPEFYGKIITTRTMQDRIDTLAHAREAGLKVCCGGIIGMGEQVDDRLGMLALLANLPEHPESVPINMWNEVKGVPVNDTAERPDPIALVRMVAVARIMMPRSVVRLSAGRQYMTDELQALCFVAGANSIFIGDVLLTTKNPQTERDANLLDRLGIKSKLDDAKHDDHGHCGHAHGEAKPAAVSASGAAVS</sequence>
<keyword evidence="5 14" id="KW-0004">4Fe-4S</keyword>
<comment type="cofactor">
    <cofactor evidence="14">
        <name>[2Fe-2S] cluster</name>
        <dbReference type="ChEBI" id="CHEBI:190135"/>
    </cofactor>
    <text evidence="14">Binds 1 [2Fe-2S] cluster. The cluster is coordinated with 3 cysteines and 1 arginine.</text>
</comment>
<evidence type="ECO:0000256" key="4">
    <source>
        <dbReference type="ARBA" id="ARBA00012236"/>
    </source>
</evidence>
<keyword evidence="6 14" id="KW-0808">Transferase</keyword>
<dbReference type="EMBL" id="AGWY01000013">
    <property type="protein sequence ID" value="EKS33390.1"/>
    <property type="molecule type" value="Genomic_DNA"/>
</dbReference>
<name>K8P134_9BRAD</name>
<dbReference type="UniPathway" id="UPA00078">
    <property type="reaction ID" value="UER00162"/>
</dbReference>
<dbReference type="NCBIfam" id="TIGR00433">
    <property type="entry name" value="bioB"/>
    <property type="match status" value="1"/>
</dbReference>
<dbReference type="GO" id="GO:0009102">
    <property type="term" value="P:biotin biosynthetic process"/>
    <property type="evidence" value="ECO:0007669"/>
    <property type="project" value="UniProtKB-UniRule"/>
</dbReference>
<dbReference type="PANTHER" id="PTHR22976:SF2">
    <property type="entry name" value="BIOTIN SYNTHASE, MITOCHONDRIAL"/>
    <property type="match status" value="1"/>
</dbReference>
<dbReference type="SFLD" id="SFLDF00272">
    <property type="entry name" value="biotin_synthase"/>
    <property type="match status" value="1"/>
</dbReference>
<keyword evidence="9 14" id="KW-0479">Metal-binding</keyword>
<evidence type="ECO:0000256" key="8">
    <source>
        <dbReference type="ARBA" id="ARBA00022714"/>
    </source>
</evidence>
<evidence type="ECO:0000313" key="17">
    <source>
        <dbReference type="EMBL" id="EKS33390.1"/>
    </source>
</evidence>
<keyword evidence="11 14" id="KW-0408">Iron</keyword>
<feature type="domain" description="Radical SAM core" evidence="16">
    <location>
        <begin position="93"/>
        <end position="312"/>
    </location>
</feature>
<dbReference type="GO" id="GO:0004076">
    <property type="term" value="F:biotin synthase activity"/>
    <property type="evidence" value="ECO:0007669"/>
    <property type="project" value="UniProtKB-UniRule"/>
</dbReference>
<evidence type="ECO:0000313" key="18">
    <source>
        <dbReference type="Proteomes" id="UP000001095"/>
    </source>
</evidence>
<comment type="function">
    <text evidence="14">Catalyzes the conversion of dethiobiotin (DTB) to biotin by the insertion of a sulfur atom into dethiobiotin via a radical-based mechanism.</text>
</comment>
<reference evidence="17 18" key="1">
    <citation type="submission" date="2012-04" db="EMBL/GenBank/DDBJ databases">
        <title>The Genome Sequence of Afipia clevelandensis ATCC 49720.</title>
        <authorList>
            <consortium name="The Broad Institute Genome Sequencing Platform"/>
            <person name="Earl A."/>
            <person name="Ward D."/>
            <person name="Feldgarden M."/>
            <person name="Gevers D."/>
            <person name="Huys G."/>
            <person name="Walker B."/>
            <person name="Young S.K."/>
            <person name="Zeng Q."/>
            <person name="Gargeya S."/>
            <person name="Fitzgerald M."/>
            <person name="Haas B."/>
            <person name="Abouelleil A."/>
            <person name="Alvarado L."/>
            <person name="Arachchi H.M."/>
            <person name="Berlin A."/>
            <person name="Chapman S.B."/>
            <person name="Goldberg J."/>
            <person name="Griggs A."/>
            <person name="Gujja S."/>
            <person name="Hansen M."/>
            <person name="Howarth C."/>
            <person name="Imamovic A."/>
            <person name="Larimer J."/>
            <person name="McCowen C."/>
            <person name="Montmayeur A."/>
            <person name="Murphy C."/>
            <person name="Neiman D."/>
            <person name="Pearson M."/>
            <person name="Priest M."/>
            <person name="Roberts A."/>
            <person name="Saif S."/>
            <person name="Shea T."/>
            <person name="Sisk P."/>
            <person name="Sykes S."/>
            <person name="Wortman J."/>
            <person name="Nusbaum C."/>
            <person name="Birren B."/>
        </authorList>
    </citation>
    <scope>NUCLEOTIDE SEQUENCE [LARGE SCALE GENOMIC DNA]</scope>
    <source>
        <strain evidence="17 18">ATCC 49720</strain>
    </source>
</reference>
<comment type="caution">
    <text evidence="17">The sequence shown here is derived from an EMBL/GenBank/DDBJ whole genome shotgun (WGS) entry which is preliminary data.</text>
</comment>
<dbReference type="GO" id="GO:0051537">
    <property type="term" value="F:2 iron, 2 sulfur cluster binding"/>
    <property type="evidence" value="ECO:0007669"/>
    <property type="project" value="UniProtKB-KW"/>
</dbReference>
<evidence type="ECO:0000256" key="3">
    <source>
        <dbReference type="ARBA" id="ARBA00011738"/>
    </source>
</evidence>
<dbReference type="HOGENOM" id="CLU_033172_1_2_5"/>
<dbReference type="SMART" id="SM00876">
    <property type="entry name" value="BATS"/>
    <property type="match status" value="1"/>
</dbReference>
<dbReference type="SMART" id="SM00729">
    <property type="entry name" value="Elp3"/>
    <property type="match status" value="1"/>
</dbReference>
<dbReference type="SFLD" id="SFLDG01060">
    <property type="entry name" value="BATS_domain_containing"/>
    <property type="match status" value="1"/>
</dbReference>
<evidence type="ECO:0000256" key="11">
    <source>
        <dbReference type="ARBA" id="ARBA00023004"/>
    </source>
</evidence>
<feature type="region of interest" description="Disordered" evidence="15">
    <location>
        <begin position="373"/>
        <end position="401"/>
    </location>
</feature>
<evidence type="ECO:0000256" key="6">
    <source>
        <dbReference type="ARBA" id="ARBA00022679"/>
    </source>
</evidence>
<keyword evidence="18" id="KW-1185">Reference proteome</keyword>
<evidence type="ECO:0000256" key="1">
    <source>
        <dbReference type="ARBA" id="ARBA00004942"/>
    </source>
</evidence>
<dbReference type="InterPro" id="IPR002684">
    <property type="entry name" value="Biotin_synth/BioAB"/>
</dbReference>
<dbReference type="Pfam" id="PF06968">
    <property type="entry name" value="BATS"/>
    <property type="match status" value="1"/>
</dbReference>
<gene>
    <name evidence="14" type="primary">bioB</name>
    <name evidence="17" type="ORF">HMPREF9696_03431</name>
</gene>
<dbReference type="PATRIC" id="fig|883079.3.peg.3510"/>
<evidence type="ECO:0000256" key="2">
    <source>
        <dbReference type="ARBA" id="ARBA00010765"/>
    </source>
</evidence>
<keyword evidence="7 14" id="KW-0949">S-adenosyl-L-methionine</keyword>
<comment type="cofactor">
    <cofactor evidence="14">
        <name>[4Fe-4S] cluster</name>
        <dbReference type="ChEBI" id="CHEBI:49883"/>
    </cofactor>
    <text evidence="14">Binds 1 [4Fe-4S] cluster. The cluster is coordinated with 3 cysteines and an exchangeable S-adenosyl-L-methionine.</text>
</comment>
<comment type="subunit">
    <text evidence="3 14">Homodimer.</text>
</comment>
<dbReference type="SFLD" id="SFLDS00029">
    <property type="entry name" value="Radical_SAM"/>
    <property type="match status" value="1"/>
</dbReference>
<evidence type="ECO:0000256" key="13">
    <source>
        <dbReference type="ARBA" id="ARBA00051157"/>
    </source>
</evidence>
<dbReference type="Pfam" id="PF04055">
    <property type="entry name" value="Radical_SAM"/>
    <property type="match status" value="1"/>
</dbReference>
<dbReference type="InterPro" id="IPR013785">
    <property type="entry name" value="Aldolase_TIM"/>
</dbReference>
<dbReference type="GO" id="GO:0051539">
    <property type="term" value="F:4 iron, 4 sulfur cluster binding"/>
    <property type="evidence" value="ECO:0007669"/>
    <property type="project" value="UniProtKB-KW"/>
</dbReference>
<feature type="compositionally biased region" description="Basic and acidic residues" evidence="15">
    <location>
        <begin position="373"/>
        <end position="388"/>
    </location>
</feature>
<dbReference type="Gene3D" id="3.20.20.70">
    <property type="entry name" value="Aldolase class I"/>
    <property type="match status" value="1"/>
</dbReference>
<keyword evidence="8 14" id="KW-0001">2Fe-2S</keyword>
<dbReference type="InterPro" id="IPR006638">
    <property type="entry name" value="Elp3/MiaA/NifB-like_rSAM"/>
</dbReference>
<protein>
    <recommendedName>
        <fullName evidence="4 14">Biotin synthase</fullName>
        <ecNumber evidence="4 14">2.8.1.6</ecNumber>
    </recommendedName>
</protein>
<comment type="catalytic activity">
    <reaction evidence="13 14">
        <text>(4R,5S)-dethiobiotin + (sulfur carrier)-SH + 2 reduced [2Fe-2S]-[ferredoxin] + 2 S-adenosyl-L-methionine = (sulfur carrier)-H + biotin + 2 5'-deoxyadenosine + 2 L-methionine + 2 oxidized [2Fe-2S]-[ferredoxin]</text>
        <dbReference type="Rhea" id="RHEA:22060"/>
        <dbReference type="Rhea" id="RHEA-COMP:10000"/>
        <dbReference type="Rhea" id="RHEA-COMP:10001"/>
        <dbReference type="Rhea" id="RHEA-COMP:14737"/>
        <dbReference type="Rhea" id="RHEA-COMP:14739"/>
        <dbReference type="ChEBI" id="CHEBI:17319"/>
        <dbReference type="ChEBI" id="CHEBI:29917"/>
        <dbReference type="ChEBI" id="CHEBI:33737"/>
        <dbReference type="ChEBI" id="CHEBI:33738"/>
        <dbReference type="ChEBI" id="CHEBI:57586"/>
        <dbReference type="ChEBI" id="CHEBI:57844"/>
        <dbReference type="ChEBI" id="CHEBI:59789"/>
        <dbReference type="ChEBI" id="CHEBI:64428"/>
        <dbReference type="ChEBI" id="CHEBI:149473"/>
        <dbReference type="EC" id="2.8.1.6"/>
    </reaction>
</comment>
<feature type="binding site" evidence="14">
    <location>
        <position position="243"/>
    </location>
    <ligand>
        <name>[2Fe-2S] cluster</name>
        <dbReference type="ChEBI" id="CHEBI:190135"/>
    </ligand>
</feature>
<evidence type="ECO:0000256" key="10">
    <source>
        <dbReference type="ARBA" id="ARBA00022756"/>
    </source>
</evidence>
<accession>K8P134</accession>
<dbReference type="PROSITE" id="PS51918">
    <property type="entry name" value="RADICAL_SAM"/>
    <property type="match status" value="1"/>
</dbReference>
<dbReference type="SFLD" id="SFLDG01278">
    <property type="entry name" value="biotin_synthase_like"/>
    <property type="match status" value="1"/>
</dbReference>
<feature type="binding site" evidence="14">
    <location>
        <position position="183"/>
    </location>
    <ligand>
        <name>[2Fe-2S] cluster</name>
        <dbReference type="ChEBI" id="CHEBI:190135"/>
    </ligand>
</feature>
<feature type="compositionally biased region" description="Low complexity" evidence="15">
    <location>
        <begin position="391"/>
        <end position="401"/>
    </location>
</feature>
<keyword evidence="10 14" id="KW-0093">Biotin biosynthesis</keyword>
<dbReference type="InterPro" id="IPR010722">
    <property type="entry name" value="BATS_dom"/>
</dbReference>
<evidence type="ECO:0000256" key="9">
    <source>
        <dbReference type="ARBA" id="ARBA00022723"/>
    </source>
</evidence>
<dbReference type="FunFam" id="3.20.20.70:FF:000026">
    <property type="entry name" value="Biotin synthase"/>
    <property type="match status" value="1"/>
</dbReference>